<keyword evidence="7 10" id="KW-0648">Protein biosynthesis</keyword>
<dbReference type="SUPFAM" id="SSF48163">
    <property type="entry name" value="An anticodon-binding domain of class I aminoacyl-tRNA synthetases"/>
    <property type="match status" value="1"/>
</dbReference>
<dbReference type="OrthoDB" id="9803151at2"/>
<keyword evidence="8 10" id="KW-0030">Aminoacyl-tRNA synthetase</keyword>
<evidence type="ECO:0000256" key="6">
    <source>
        <dbReference type="ARBA" id="ARBA00022840"/>
    </source>
</evidence>
<dbReference type="GO" id="GO:0005524">
    <property type="term" value="F:ATP binding"/>
    <property type="evidence" value="ECO:0007669"/>
    <property type="project" value="UniProtKB-UniRule"/>
</dbReference>
<gene>
    <name evidence="10 11" type="primary">lysS</name>
    <name evidence="11" type="ORF">D5S18_24920</name>
</gene>
<dbReference type="RefSeq" id="WP_120043579.1">
    <property type="nucleotide sequence ID" value="NZ_QZFU01000033.1"/>
</dbReference>
<dbReference type="PANTHER" id="PTHR37940:SF1">
    <property type="entry name" value="LYSINE--TRNA LIGASE"/>
    <property type="match status" value="1"/>
</dbReference>
<dbReference type="GO" id="GO:0005737">
    <property type="term" value="C:cytoplasm"/>
    <property type="evidence" value="ECO:0007669"/>
    <property type="project" value="UniProtKB-SubCell"/>
</dbReference>
<evidence type="ECO:0000313" key="12">
    <source>
        <dbReference type="Proteomes" id="UP000266677"/>
    </source>
</evidence>
<dbReference type="InterPro" id="IPR014729">
    <property type="entry name" value="Rossmann-like_a/b/a_fold"/>
</dbReference>
<dbReference type="EC" id="6.1.1.6" evidence="10"/>
<reference evidence="11 12" key="1">
    <citation type="submission" date="2018-09" db="EMBL/GenBank/DDBJ databases">
        <title>YIM PH21274 draft genome.</title>
        <authorList>
            <person name="Miao C."/>
        </authorList>
    </citation>
    <scope>NUCLEOTIDE SEQUENCE [LARGE SCALE GENOMIC DNA]</scope>
    <source>
        <strain evidence="11 12">YIM PH 21724</strain>
    </source>
</reference>
<dbReference type="PANTHER" id="PTHR37940">
    <property type="entry name" value="LYSINE--TRNA LIGASE"/>
    <property type="match status" value="1"/>
</dbReference>
<dbReference type="InterPro" id="IPR002904">
    <property type="entry name" value="Lys-tRNA-ligase"/>
</dbReference>
<dbReference type="GO" id="GO:0004824">
    <property type="term" value="F:lysine-tRNA ligase activity"/>
    <property type="evidence" value="ECO:0007669"/>
    <property type="project" value="UniProtKB-UniRule"/>
</dbReference>
<evidence type="ECO:0000256" key="5">
    <source>
        <dbReference type="ARBA" id="ARBA00022741"/>
    </source>
</evidence>
<organism evidence="11 12">
    <name type="scientific">Nocardia panacis</name>
    <dbReference type="NCBI Taxonomy" id="2340916"/>
    <lineage>
        <taxon>Bacteria</taxon>
        <taxon>Bacillati</taxon>
        <taxon>Actinomycetota</taxon>
        <taxon>Actinomycetes</taxon>
        <taxon>Mycobacteriales</taxon>
        <taxon>Nocardiaceae</taxon>
        <taxon>Nocardia</taxon>
    </lineage>
</organism>
<feature type="short sequence motif" description="'HIGH' region" evidence="10">
    <location>
        <begin position="38"/>
        <end position="46"/>
    </location>
</feature>
<dbReference type="EMBL" id="QZFU01000033">
    <property type="protein sequence ID" value="RJO71468.1"/>
    <property type="molecule type" value="Genomic_DNA"/>
</dbReference>
<dbReference type="GO" id="GO:0000049">
    <property type="term" value="F:tRNA binding"/>
    <property type="evidence" value="ECO:0007669"/>
    <property type="project" value="InterPro"/>
</dbReference>
<evidence type="ECO:0000256" key="9">
    <source>
        <dbReference type="ARBA" id="ARBA00048573"/>
    </source>
</evidence>
<evidence type="ECO:0000256" key="4">
    <source>
        <dbReference type="ARBA" id="ARBA00022598"/>
    </source>
</evidence>
<keyword evidence="5 10" id="KW-0547">Nucleotide-binding</keyword>
<comment type="subcellular location">
    <subcellularLocation>
        <location evidence="1 10">Cytoplasm</location>
    </subcellularLocation>
</comment>
<dbReference type="NCBIfam" id="TIGR00467">
    <property type="entry name" value="lysS_arch"/>
    <property type="match status" value="1"/>
</dbReference>
<sequence>MNDSHTEASWVQRVADAAVEHARKSSSASIVCASGISPSGPIHLGNLREVMTAHLVAEEIKARGIEAVHVHSWDDYDRLRKVPAGLPEEWARYIGMPLASVPDPYGRADSYATHFIDQFIAAVRRLGVEMREVRQSQQYPAGAYNASIRHAMDSRGRIFDILEQFQTEGRHETSIEERRAAYFPFKPYCEVCGKDVTEVTGWAGDWVSYECRCGHRGSMSLADGARISGKLVWKVDWPMRWAFERVAFEPAGEDHHAPSSSFASGKVLVRDIFGSAAPSTTVYSFVRVAGGGAKLSSSAGGAATPDTALDILEPAMVRWLYARRLPSNSFTIDLAPSAVLRLYDEWDRFSARTAAGDASPVEAHLHQMSVRTSAGPVESSARPVPFRLLASVADITASNAEQMERLVRQQLTADGAVDLPDDAALLTELEPRLNNAIHYAKSLPEADRTVIRATFNAEAWAQLDEHTRDGVQMLVERMTGAWTLEELTTTVYAVPKLMHGLPADAAPTPELKKAQRAFFQALYRLLCSRDTGPRLPTLLLSIGPEKARTLLVPPA</sequence>
<comment type="similarity">
    <text evidence="2 10">Belongs to the class-I aminoacyl-tRNA synthetase family.</text>
</comment>
<evidence type="ECO:0000313" key="11">
    <source>
        <dbReference type="EMBL" id="RJO71468.1"/>
    </source>
</evidence>
<protein>
    <recommendedName>
        <fullName evidence="10">Lysine--tRNA ligase</fullName>
        <ecNumber evidence="10">6.1.1.6</ecNumber>
    </recommendedName>
    <alternativeName>
        <fullName evidence="10">Lysyl-tRNA synthetase</fullName>
        <shortName evidence="10">LysRS</shortName>
    </alternativeName>
</protein>
<dbReference type="InterPro" id="IPR042078">
    <property type="entry name" value="Lys-tRNA-ligase_SC_fold"/>
</dbReference>
<comment type="caution">
    <text evidence="10">Lacks conserved residue(s) required for the propagation of feature annotation.</text>
</comment>
<dbReference type="InterPro" id="IPR008925">
    <property type="entry name" value="aa_tRNA-synth_I_cd-bd_sf"/>
</dbReference>
<dbReference type="InterPro" id="IPR020751">
    <property type="entry name" value="aa-tRNA-synth_I_codon-bd_sub2"/>
</dbReference>
<dbReference type="InterPro" id="IPR001412">
    <property type="entry name" value="aa-tRNA-synth_I_CS"/>
</dbReference>
<keyword evidence="6 10" id="KW-0067">ATP-binding</keyword>
<evidence type="ECO:0000256" key="8">
    <source>
        <dbReference type="ARBA" id="ARBA00023146"/>
    </source>
</evidence>
<evidence type="ECO:0000256" key="1">
    <source>
        <dbReference type="ARBA" id="ARBA00004496"/>
    </source>
</evidence>
<dbReference type="Gene3D" id="1.10.10.350">
    <property type="match status" value="1"/>
</dbReference>
<evidence type="ECO:0000256" key="10">
    <source>
        <dbReference type="HAMAP-Rule" id="MF_00177"/>
    </source>
</evidence>
<comment type="catalytic activity">
    <reaction evidence="9 10">
        <text>tRNA(Lys) + L-lysine + ATP = L-lysyl-tRNA(Lys) + AMP + diphosphate</text>
        <dbReference type="Rhea" id="RHEA:20792"/>
        <dbReference type="Rhea" id="RHEA-COMP:9696"/>
        <dbReference type="Rhea" id="RHEA-COMP:9697"/>
        <dbReference type="ChEBI" id="CHEBI:30616"/>
        <dbReference type="ChEBI" id="CHEBI:32551"/>
        <dbReference type="ChEBI" id="CHEBI:33019"/>
        <dbReference type="ChEBI" id="CHEBI:78442"/>
        <dbReference type="ChEBI" id="CHEBI:78529"/>
        <dbReference type="ChEBI" id="CHEBI:456215"/>
        <dbReference type="EC" id="6.1.1.6"/>
    </reaction>
</comment>
<keyword evidence="4 10" id="KW-0436">Ligase</keyword>
<dbReference type="Gene3D" id="6.10.20.10">
    <property type="entry name" value="Lysine tRNA ligase, stem contact fold domain"/>
    <property type="match status" value="1"/>
</dbReference>
<dbReference type="Pfam" id="PF01921">
    <property type="entry name" value="tRNA-synt_1f"/>
    <property type="match status" value="1"/>
</dbReference>
<accession>A0A3A4KFQ6</accession>
<evidence type="ECO:0000256" key="2">
    <source>
        <dbReference type="ARBA" id="ARBA00005594"/>
    </source>
</evidence>
<keyword evidence="12" id="KW-1185">Reference proteome</keyword>
<dbReference type="PROSITE" id="PS00178">
    <property type="entry name" value="AA_TRNA_LIGASE_I"/>
    <property type="match status" value="1"/>
</dbReference>
<dbReference type="Proteomes" id="UP000266677">
    <property type="component" value="Unassembled WGS sequence"/>
</dbReference>
<dbReference type="SUPFAM" id="SSF52374">
    <property type="entry name" value="Nucleotidylyl transferase"/>
    <property type="match status" value="1"/>
</dbReference>
<dbReference type="AlphaFoldDB" id="A0A3A4KFQ6"/>
<evidence type="ECO:0000256" key="7">
    <source>
        <dbReference type="ARBA" id="ARBA00022917"/>
    </source>
</evidence>
<comment type="caution">
    <text evidence="11">The sequence shown here is derived from an EMBL/GenBank/DDBJ whole genome shotgun (WGS) entry which is preliminary data.</text>
</comment>
<dbReference type="HAMAP" id="MF_00177">
    <property type="entry name" value="Lys_tRNA_synth_class1"/>
    <property type="match status" value="1"/>
</dbReference>
<keyword evidence="3 10" id="KW-0963">Cytoplasm</keyword>
<name>A0A3A4KFQ6_9NOCA</name>
<proteinExistence type="inferred from homology"/>
<dbReference type="GO" id="GO:0006430">
    <property type="term" value="P:lysyl-tRNA aminoacylation"/>
    <property type="evidence" value="ECO:0007669"/>
    <property type="project" value="UniProtKB-UniRule"/>
</dbReference>
<feature type="short sequence motif" description="'KMSKS' region" evidence="10">
    <location>
        <begin position="294"/>
        <end position="298"/>
    </location>
</feature>
<evidence type="ECO:0000256" key="3">
    <source>
        <dbReference type="ARBA" id="ARBA00022490"/>
    </source>
</evidence>
<dbReference type="Gene3D" id="3.40.50.620">
    <property type="entry name" value="HUPs"/>
    <property type="match status" value="2"/>
</dbReference>